<protein>
    <submittedName>
        <fullName evidence="1">Uncharacterized protein</fullName>
    </submittedName>
</protein>
<organism evidence="1 2">
    <name type="scientific">Apiospora rasikravindrae</name>
    <dbReference type="NCBI Taxonomy" id="990691"/>
    <lineage>
        <taxon>Eukaryota</taxon>
        <taxon>Fungi</taxon>
        <taxon>Dikarya</taxon>
        <taxon>Ascomycota</taxon>
        <taxon>Pezizomycotina</taxon>
        <taxon>Sordariomycetes</taxon>
        <taxon>Xylariomycetidae</taxon>
        <taxon>Amphisphaeriales</taxon>
        <taxon>Apiosporaceae</taxon>
        <taxon>Apiospora</taxon>
    </lineage>
</organism>
<comment type="caution">
    <text evidence="1">The sequence shown here is derived from an EMBL/GenBank/DDBJ whole genome shotgun (WGS) entry which is preliminary data.</text>
</comment>
<evidence type="ECO:0000313" key="2">
    <source>
        <dbReference type="Proteomes" id="UP001444661"/>
    </source>
</evidence>
<gene>
    <name evidence="1" type="ORF">PG993_009573</name>
</gene>
<evidence type="ECO:0000313" key="1">
    <source>
        <dbReference type="EMBL" id="KAK8034578.1"/>
    </source>
</evidence>
<keyword evidence="2" id="KW-1185">Reference proteome</keyword>
<accession>A0ABR1SM53</accession>
<reference evidence="1 2" key="1">
    <citation type="submission" date="2023-01" db="EMBL/GenBank/DDBJ databases">
        <title>Analysis of 21 Apiospora genomes using comparative genomics revels a genus with tremendous synthesis potential of carbohydrate active enzymes and secondary metabolites.</title>
        <authorList>
            <person name="Sorensen T."/>
        </authorList>
    </citation>
    <scope>NUCLEOTIDE SEQUENCE [LARGE SCALE GENOMIC DNA]</scope>
    <source>
        <strain evidence="1 2">CBS 33761</strain>
    </source>
</reference>
<sequence length="107" mass="11683">MAAASAPPPLQHIIMDNLVAVEQCSNCTAFDLDAEEAFREADEEERRQKEGAVGIGKATIRLYSSPRCRDAIAENVHITDACTAPNETAASIKYIEYDPRLGCDVEI</sequence>
<dbReference type="Proteomes" id="UP001444661">
    <property type="component" value="Unassembled WGS sequence"/>
</dbReference>
<name>A0ABR1SM53_9PEZI</name>
<dbReference type="EMBL" id="JAQQWK010000009">
    <property type="protein sequence ID" value="KAK8034578.1"/>
    <property type="molecule type" value="Genomic_DNA"/>
</dbReference>
<proteinExistence type="predicted"/>